<dbReference type="GO" id="GO:0044781">
    <property type="term" value="P:bacterial-type flagellum organization"/>
    <property type="evidence" value="ECO:0007669"/>
    <property type="project" value="UniProtKB-UniRule"/>
</dbReference>
<dbReference type="PROSITE" id="PS01061">
    <property type="entry name" value="FLIP_2"/>
    <property type="match status" value="1"/>
</dbReference>
<evidence type="ECO:0000256" key="9">
    <source>
        <dbReference type="ARBA" id="ARBA00023136"/>
    </source>
</evidence>
<evidence type="ECO:0000256" key="11">
    <source>
        <dbReference type="ARBA" id="ARBA00023225"/>
    </source>
</evidence>
<keyword evidence="14" id="KW-0969">Cilium</keyword>
<dbReference type="InterPro" id="IPR005838">
    <property type="entry name" value="T3SS_IM_P"/>
</dbReference>
<keyword evidence="11 12" id="KW-1006">Bacterial flagellum protein export</keyword>
<dbReference type="RefSeq" id="WP_181550959.1">
    <property type="nucleotide sequence ID" value="NZ_JACDUS010000003.1"/>
</dbReference>
<dbReference type="PRINTS" id="PR01302">
    <property type="entry name" value="TYPE3IMPPROT"/>
</dbReference>
<dbReference type="InterPro" id="IPR005837">
    <property type="entry name" value="FliP"/>
</dbReference>
<evidence type="ECO:0000256" key="12">
    <source>
        <dbReference type="RuleBase" id="RU362069"/>
    </source>
</evidence>
<dbReference type="Proteomes" id="UP000525298">
    <property type="component" value="Unassembled WGS sequence"/>
</dbReference>
<dbReference type="PROSITE" id="PS01060">
    <property type="entry name" value="FLIP_1"/>
    <property type="match status" value="1"/>
</dbReference>
<evidence type="ECO:0000256" key="7">
    <source>
        <dbReference type="ARBA" id="ARBA00022927"/>
    </source>
</evidence>
<keyword evidence="5 12" id="KW-0812">Transmembrane</keyword>
<dbReference type="GO" id="GO:0005886">
    <property type="term" value="C:plasma membrane"/>
    <property type="evidence" value="ECO:0007669"/>
    <property type="project" value="UniProtKB-SubCell"/>
</dbReference>
<dbReference type="AlphaFoldDB" id="A0A7W0HKK2"/>
<evidence type="ECO:0000256" key="13">
    <source>
        <dbReference type="SAM" id="SignalP"/>
    </source>
</evidence>
<evidence type="ECO:0000256" key="8">
    <source>
        <dbReference type="ARBA" id="ARBA00022989"/>
    </source>
</evidence>
<keyword evidence="4 12" id="KW-1003">Cell membrane</keyword>
<feature type="transmembrane region" description="Helical" evidence="12">
    <location>
        <begin position="231"/>
        <end position="251"/>
    </location>
</feature>
<feature type="chain" id="PRO_5031339203" description="Flagellar biosynthetic protein FliP" evidence="13">
    <location>
        <begin position="27"/>
        <end position="252"/>
    </location>
</feature>
<dbReference type="Pfam" id="PF00813">
    <property type="entry name" value="FliP"/>
    <property type="match status" value="1"/>
</dbReference>
<gene>
    <name evidence="12" type="primary">fliP</name>
    <name evidence="14" type="ORF">HNR65_001638</name>
</gene>
<proteinExistence type="inferred from homology"/>
<comment type="subcellular location">
    <subcellularLocation>
        <location evidence="12">Cell membrane</location>
        <topology evidence="12">Multi-pass membrane protein</topology>
    </subcellularLocation>
    <subcellularLocation>
        <location evidence="12">Bacterial flagellum basal body</location>
    </subcellularLocation>
</comment>
<name>A0A7W0HKK2_9BACT</name>
<keyword evidence="15" id="KW-1185">Reference proteome</keyword>
<dbReference type="PRINTS" id="PR00951">
    <property type="entry name" value="FLGBIOSNFLIP"/>
</dbReference>
<feature type="transmembrane region" description="Helical" evidence="12">
    <location>
        <begin position="50"/>
        <end position="81"/>
    </location>
</feature>
<keyword evidence="10" id="KW-0975">Bacterial flagellum</keyword>
<keyword evidence="14" id="KW-0966">Cell projection</keyword>
<keyword evidence="7 12" id="KW-0653">Protein transport</keyword>
<comment type="function">
    <text evidence="12">Plays a role in the flagellum-specific transport system.</text>
</comment>
<protein>
    <recommendedName>
        <fullName evidence="2 12">Flagellar biosynthetic protein FliP</fullName>
    </recommendedName>
</protein>
<comment type="caution">
    <text evidence="14">The sequence shown here is derived from an EMBL/GenBank/DDBJ whole genome shotgun (WGS) entry which is preliminary data.</text>
</comment>
<feature type="transmembrane region" description="Helical" evidence="12">
    <location>
        <begin position="93"/>
        <end position="112"/>
    </location>
</feature>
<comment type="similarity">
    <text evidence="1 12">Belongs to the FliP/MopC/SpaP family.</text>
</comment>
<keyword evidence="3 12" id="KW-0813">Transport</keyword>
<keyword evidence="8 12" id="KW-1133">Transmembrane helix</keyword>
<sequence length="252" mass="27704">MKGAHWVRIGLAVAAIWLCAAGNAAAQEPAALTLQMDGGGGTGQISTVIQIMVLLTVLSMAPAILLMTTSFIRIVVVLSFLRQAMGTQQMPPNQIIIGLAMFLTLFIMAPVFTQINEEALQPYLQEEIEGRRALETAAIPMREFMFGQVREADLVLMRQISGNEQVPETREDISIITLIPAFMLSELKRAFQIGFMIFVPFLVIDMITASVLMTMGMLMLPPIIISLPFKVLLFVLVDGWNLVVGSLVQGFY</sequence>
<keyword evidence="9 12" id="KW-0472">Membrane</keyword>
<feature type="signal peptide" evidence="13">
    <location>
        <begin position="1"/>
        <end position="26"/>
    </location>
</feature>
<keyword evidence="13" id="KW-0732">Signal</keyword>
<dbReference type="GO" id="GO:0009306">
    <property type="term" value="P:protein secretion"/>
    <property type="evidence" value="ECO:0007669"/>
    <property type="project" value="UniProtKB-UniRule"/>
</dbReference>
<dbReference type="PANTHER" id="PTHR30587:SF0">
    <property type="entry name" value="FLAGELLAR BIOSYNTHETIC PROTEIN FLIP"/>
    <property type="match status" value="1"/>
</dbReference>
<evidence type="ECO:0000313" key="15">
    <source>
        <dbReference type="Proteomes" id="UP000525298"/>
    </source>
</evidence>
<dbReference type="PANTHER" id="PTHR30587">
    <property type="entry name" value="FLAGELLAR BIOSYNTHETIC PROTEIN FLIP"/>
    <property type="match status" value="1"/>
</dbReference>
<evidence type="ECO:0000256" key="4">
    <source>
        <dbReference type="ARBA" id="ARBA00022475"/>
    </source>
</evidence>
<feature type="transmembrane region" description="Helical" evidence="12">
    <location>
        <begin position="193"/>
        <end position="219"/>
    </location>
</feature>
<dbReference type="NCBIfam" id="TIGR01103">
    <property type="entry name" value="fliP"/>
    <property type="match status" value="1"/>
</dbReference>
<accession>A0A7W0HKK2</accession>
<dbReference type="EMBL" id="JACDUS010000003">
    <property type="protein sequence ID" value="MBA2881312.1"/>
    <property type="molecule type" value="Genomic_DNA"/>
</dbReference>
<evidence type="ECO:0000256" key="6">
    <source>
        <dbReference type="ARBA" id="ARBA00022795"/>
    </source>
</evidence>
<evidence type="ECO:0000313" key="14">
    <source>
        <dbReference type="EMBL" id="MBA2881312.1"/>
    </source>
</evidence>
<keyword evidence="6 12" id="KW-1005">Bacterial flagellum biogenesis</keyword>
<evidence type="ECO:0000256" key="10">
    <source>
        <dbReference type="ARBA" id="ARBA00023143"/>
    </source>
</evidence>
<evidence type="ECO:0000256" key="1">
    <source>
        <dbReference type="ARBA" id="ARBA00006257"/>
    </source>
</evidence>
<evidence type="ECO:0000256" key="2">
    <source>
        <dbReference type="ARBA" id="ARBA00021714"/>
    </source>
</evidence>
<keyword evidence="14" id="KW-0282">Flagellum</keyword>
<dbReference type="NCBIfam" id="NF009438">
    <property type="entry name" value="PRK12797.1"/>
    <property type="match status" value="1"/>
</dbReference>
<evidence type="ECO:0000256" key="5">
    <source>
        <dbReference type="ARBA" id="ARBA00022692"/>
    </source>
</evidence>
<organism evidence="14 15">
    <name type="scientific">Desulfosalsimonas propionicica</name>
    <dbReference type="NCBI Taxonomy" id="332175"/>
    <lineage>
        <taxon>Bacteria</taxon>
        <taxon>Pseudomonadati</taxon>
        <taxon>Thermodesulfobacteriota</taxon>
        <taxon>Desulfobacteria</taxon>
        <taxon>Desulfobacterales</taxon>
        <taxon>Desulfosalsimonadaceae</taxon>
        <taxon>Desulfosalsimonas</taxon>
    </lineage>
</organism>
<reference evidence="14 15" key="1">
    <citation type="submission" date="2020-07" db="EMBL/GenBank/DDBJ databases">
        <title>Genomic Encyclopedia of Type Strains, Phase IV (KMG-IV): sequencing the most valuable type-strain genomes for metagenomic binning, comparative biology and taxonomic classification.</title>
        <authorList>
            <person name="Goeker M."/>
        </authorList>
    </citation>
    <scope>NUCLEOTIDE SEQUENCE [LARGE SCALE GENOMIC DNA]</scope>
    <source>
        <strain evidence="14 15">DSM 17721</strain>
    </source>
</reference>
<evidence type="ECO:0000256" key="3">
    <source>
        <dbReference type="ARBA" id="ARBA00022448"/>
    </source>
</evidence>
<dbReference type="GO" id="GO:0009425">
    <property type="term" value="C:bacterial-type flagellum basal body"/>
    <property type="evidence" value="ECO:0007669"/>
    <property type="project" value="UniProtKB-SubCell"/>
</dbReference>